<dbReference type="Gene3D" id="4.10.280.10">
    <property type="entry name" value="Helix-loop-helix DNA-binding domain"/>
    <property type="match status" value="1"/>
</dbReference>
<evidence type="ECO:0000313" key="1">
    <source>
        <dbReference type="EMBL" id="RID88297.1"/>
    </source>
</evidence>
<organism evidence="1 2">
    <name type="scientific">Mesobacillus zeae</name>
    <dbReference type="NCBI Taxonomy" id="1917180"/>
    <lineage>
        <taxon>Bacteria</taxon>
        <taxon>Bacillati</taxon>
        <taxon>Bacillota</taxon>
        <taxon>Bacilli</taxon>
        <taxon>Bacillales</taxon>
        <taxon>Bacillaceae</taxon>
        <taxon>Mesobacillus</taxon>
    </lineage>
</organism>
<proteinExistence type="predicted"/>
<dbReference type="InterPro" id="IPR037208">
    <property type="entry name" value="Spo0E-like_sf"/>
</dbReference>
<comment type="caution">
    <text evidence="1">The sequence shown here is derived from an EMBL/GenBank/DDBJ whole genome shotgun (WGS) entry which is preliminary data.</text>
</comment>
<gene>
    <name evidence="1" type="ORF">D1970_02020</name>
</gene>
<dbReference type="SUPFAM" id="SSF140500">
    <property type="entry name" value="BAS1536-like"/>
    <property type="match status" value="1"/>
</dbReference>
<dbReference type="EMBL" id="QWVT01000007">
    <property type="protein sequence ID" value="RID88297.1"/>
    <property type="molecule type" value="Genomic_DNA"/>
</dbReference>
<dbReference type="GO" id="GO:0046983">
    <property type="term" value="F:protein dimerization activity"/>
    <property type="evidence" value="ECO:0007669"/>
    <property type="project" value="InterPro"/>
</dbReference>
<name>A0A398BES2_9BACI</name>
<dbReference type="GO" id="GO:0043937">
    <property type="term" value="P:regulation of sporulation"/>
    <property type="evidence" value="ECO:0007669"/>
    <property type="project" value="InterPro"/>
</dbReference>
<dbReference type="InterPro" id="IPR018540">
    <property type="entry name" value="Spo0E-like"/>
</dbReference>
<protein>
    <submittedName>
        <fullName evidence="1">Aspartyl-phosphate phosphatase Spo0E family protein</fullName>
    </submittedName>
</protein>
<sequence>MYTCNLALKNQIEALRSEMVSAGILYGFQHIKTINLSVELDILLNKFQKQ</sequence>
<dbReference type="InterPro" id="IPR036638">
    <property type="entry name" value="HLH_DNA-bd_sf"/>
</dbReference>
<dbReference type="OrthoDB" id="2973153at2"/>
<dbReference type="Pfam" id="PF09388">
    <property type="entry name" value="SpoOE-like"/>
    <property type="match status" value="1"/>
</dbReference>
<dbReference type="AlphaFoldDB" id="A0A398BES2"/>
<dbReference type="RefSeq" id="WP_119111215.1">
    <property type="nucleotide sequence ID" value="NZ_CBCSEO010000008.1"/>
</dbReference>
<evidence type="ECO:0000313" key="2">
    <source>
        <dbReference type="Proteomes" id="UP000265816"/>
    </source>
</evidence>
<dbReference type="Proteomes" id="UP000265816">
    <property type="component" value="Unassembled WGS sequence"/>
</dbReference>
<keyword evidence="2" id="KW-1185">Reference proteome</keyword>
<accession>A0A398BES2</accession>
<reference evidence="1 2" key="1">
    <citation type="submission" date="2018-08" db="EMBL/GenBank/DDBJ databases">
        <title>Bacillus jemisoniae sp. nov., Bacillus chryseoplanitiae sp. nov., Bacillus resnikiae sp. nov., and Bacillus frankliniae sp. nov., isolated from Viking spacecraft and associated surfaces.</title>
        <authorList>
            <person name="Seuylemezian A."/>
            <person name="Vaishampayan P."/>
        </authorList>
    </citation>
    <scope>NUCLEOTIDE SEQUENCE [LARGE SCALE GENOMIC DNA]</scope>
    <source>
        <strain evidence="1 2">JJ-247</strain>
    </source>
</reference>